<keyword evidence="2" id="KW-1185">Reference proteome</keyword>
<evidence type="ECO:0000313" key="1">
    <source>
        <dbReference type="EMBL" id="KAI8429779.1"/>
    </source>
</evidence>
<dbReference type="EMBL" id="CM046131">
    <property type="protein sequence ID" value="KAI8429779.1"/>
    <property type="molecule type" value="Genomic_DNA"/>
</dbReference>
<organism evidence="1 2">
    <name type="scientific">Choristoneura fumiferana</name>
    <name type="common">Spruce budworm moth</name>
    <name type="synonym">Archips fumiferana</name>
    <dbReference type="NCBI Taxonomy" id="7141"/>
    <lineage>
        <taxon>Eukaryota</taxon>
        <taxon>Metazoa</taxon>
        <taxon>Ecdysozoa</taxon>
        <taxon>Arthropoda</taxon>
        <taxon>Hexapoda</taxon>
        <taxon>Insecta</taxon>
        <taxon>Pterygota</taxon>
        <taxon>Neoptera</taxon>
        <taxon>Endopterygota</taxon>
        <taxon>Lepidoptera</taxon>
        <taxon>Glossata</taxon>
        <taxon>Ditrysia</taxon>
        <taxon>Tortricoidea</taxon>
        <taxon>Tortricidae</taxon>
        <taxon>Tortricinae</taxon>
        <taxon>Choristoneura</taxon>
    </lineage>
</organism>
<protein>
    <submittedName>
        <fullName evidence="1">Uncharacterized protein</fullName>
    </submittedName>
</protein>
<dbReference type="Proteomes" id="UP001064048">
    <property type="component" value="Chromosome Z"/>
</dbReference>
<proteinExistence type="predicted"/>
<comment type="caution">
    <text evidence="1">The sequence shown here is derived from an EMBL/GenBank/DDBJ whole genome shotgun (WGS) entry which is preliminary data.</text>
</comment>
<gene>
    <name evidence="1" type="ORF">MSG28_000319</name>
</gene>
<reference evidence="1 2" key="1">
    <citation type="journal article" date="2022" name="Genome Biol. Evol.">
        <title>The Spruce Budworm Genome: Reconstructing the Evolutionary History of Antifreeze Proteins.</title>
        <authorList>
            <person name="Beliveau C."/>
            <person name="Gagne P."/>
            <person name="Picq S."/>
            <person name="Vernygora O."/>
            <person name="Keeling C.I."/>
            <person name="Pinkney K."/>
            <person name="Doucet D."/>
            <person name="Wen F."/>
            <person name="Johnston J.S."/>
            <person name="Maaroufi H."/>
            <person name="Boyle B."/>
            <person name="Laroche J."/>
            <person name="Dewar K."/>
            <person name="Juretic N."/>
            <person name="Blackburn G."/>
            <person name="Nisole A."/>
            <person name="Brunet B."/>
            <person name="Brandao M."/>
            <person name="Lumley L."/>
            <person name="Duan J."/>
            <person name="Quan G."/>
            <person name="Lucarotti C.J."/>
            <person name="Roe A.D."/>
            <person name="Sperling F.A.H."/>
            <person name="Levesque R.C."/>
            <person name="Cusson M."/>
        </authorList>
    </citation>
    <scope>NUCLEOTIDE SEQUENCE [LARGE SCALE GENOMIC DNA]</scope>
    <source>
        <strain evidence="1">Glfc:IPQL:Cfum</strain>
    </source>
</reference>
<accession>A0ACC0K075</accession>
<evidence type="ECO:0000313" key="2">
    <source>
        <dbReference type="Proteomes" id="UP001064048"/>
    </source>
</evidence>
<sequence length="155" mass="18167">MLEPEEVDEGYFTPVARIQRGYYKTNSWLVKKAITSKLQVFVNKCLRRILGVYWPQTITNTRLWELTSQKPIGKEILLRKWRWIGHVLRRPHAHLAKQALEWQAAGSRRPGGPRITWRGSVDKEISLIGYQWRDLEATAQDRDAWKSLLRALCPC</sequence>
<name>A0ACC0K075_CHOFU</name>